<evidence type="ECO:0000313" key="1">
    <source>
        <dbReference type="EMBL" id="WEY17547.1"/>
    </source>
</evidence>
<sequence>MLLSNDEPIKKTSEEWQSIFPYPKVLDHDGWDRKNFDYSWKEEKITLEEYEARRSQSTCVYSIITERMFEKGVD</sequence>
<keyword evidence="1" id="KW-0472">Membrane</keyword>
<protein>
    <submittedName>
        <fullName evidence="1">Transmembrane protein</fullName>
    </submittedName>
</protein>
<keyword evidence="1" id="KW-0812">Transmembrane</keyword>
<dbReference type="Proteomes" id="UP001225300">
    <property type="component" value="Segment"/>
</dbReference>
<keyword evidence="2" id="KW-1185">Reference proteome</keyword>
<proteinExistence type="predicted"/>
<evidence type="ECO:0000313" key="2">
    <source>
        <dbReference type="Proteomes" id="UP001225300"/>
    </source>
</evidence>
<accession>A0AAF0DPT4</accession>
<name>A0AAF0DPT4_9CAUD</name>
<organism evidence="1 2">
    <name type="scientific">Kolpuevirus sp. 'frurule'</name>
    <dbReference type="NCBI Taxonomy" id="3028514"/>
    <lineage>
        <taxon>Viruses</taxon>
        <taxon>Duplodnaviria</taxon>
        <taxon>Heunggongvirae</taxon>
        <taxon>Uroviricota</taxon>
        <taxon>Caudoviricetes</taxon>
        <taxon>Crassvirales</taxon>
        <taxon>Steigviridae</taxon>
        <taxon>Asinivirinae</taxon>
        <taxon>Kolpuevirus</taxon>
    </lineage>
</organism>
<reference evidence="1" key="1">
    <citation type="journal article" date="2023" name="bioRxiv">
        <title>Novel crAssphage isolates exhibit conserved gene order and purifying selection of the host specificity protein.</title>
        <authorList>
            <person name="Papudeshi B."/>
            <person name="Vega A.A."/>
            <person name="Souza C."/>
            <person name="Giles S.K."/>
            <person name="Mallawaarachchi V."/>
            <person name="Roach M.J."/>
            <person name="An M."/>
            <person name="Jacobson N."/>
            <person name="McNair K."/>
            <person name="Mora M.F."/>
            <person name="Pastrana K."/>
            <person name="Leigh C."/>
            <person name="Cram C."/>
            <person name="Plewa W.S."/>
            <person name="Grigson S.R."/>
            <person name="Bouras G."/>
            <person name="Decewicz P."/>
            <person name="Luque A."/>
            <person name="Droit L."/>
            <person name="Handley S.A."/>
            <person name="Segall A.M."/>
            <person name="Dinsdale E.A."/>
            <person name="Edwards R.A."/>
        </authorList>
    </citation>
    <scope>NUCLEOTIDE SEQUENCE</scope>
    <source>
        <strain evidence="1">Bc03</strain>
    </source>
</reference>
<dbReference type="EMBL" id="OQ198718">
    <property type="protein sequence ID" value="WEY17547.1"/>
    <property type="molecule type" value="Genomic_DNA"/>
</dbReference>